<dbReference type="InterPro" id="IPR052343">
    <property type="entry name" value="Retrotransposon-Effector_Assoc"/>
</dbReference>
<name>A0AAW2KE92_9LAMI</name>
<dbReference type="PROSITE" id="PS50878">
    <property type="entry name" value="RT_POL"/>
    <property type="match status" value="1"/>
</dbReference>
<reference evidence="2" key="2">
    <citation type="journal article" date="2024" name="Plant">
        <title>Genomic evolution and insights into agronomic trait innovations of Sesamum species.</title>
        <authorList>
            <person name="Miao H."/>
            <person name="Wang L."/>
            <person name="Qu L."/>
            <person name="Liu H."/>
            <person name="Sun Y."/>
            <person name="Le M."/>
            <person name="Wang Q."/>
            <person name="Wei S."/>
            <person name="Zheng Y."/>
            <person name="Lin W."/>
            <person name="Duan Y."/>
            <person name="Cao H."/>
            <person name="Xiong S."/>
            <person name="Wang X."/>
            <person name="Wei L."/>
            <person name="Li C."/>
            <person name="Ma Q."/>
            <person name="Ju M."/>
            <person name="Zhao R."/>
            <person name="Li G."/>
            <person name="Mu C."/>
            <person name="Tian Q."/>
            <person name="Mei H."/>
            <person name="Zhang T."/>
            <person name="Gao T."/>
            <person name="Zhang H."/>
        </authorList>
    </citation>
    <scope>NUCLEOTIDE SEQUENCE</scope>
    <source>
        <strain evidence="2">KEN8</strain>
    </source>
</reference>
<dbReference type="AlphaFoldDB" id="A0AAW2KE92"/>
<dbReference type="CDD" id="cd01650">
    <property type="entry name" value="RT_nLTR_like"/>
    <property type="match status" value="1"/>
</dbReference>
<dbReference type="SUPFAM" id="SSF56672">
    <property type="entry name" value="DNA/RNA polymerases"/>
    <property type="match status" value="1"/>
</dbReference>
<dbReference type="PANTHER" id="PTHR46890">
    <property type="entry name" value="NON-LTR RETROLELEMENT REVERSE TRANSCRIPTASE-LIKE PROTEIN-RELATED"/>
    <property type="match status" value="1"/>
</dbReference>
<dbReference type="InterPro" id="IPR000477">
    <property type="entry name" value="RT_dom"/>
</dbReference>
<organism evidence="2">
    <name type="scientific">Sesamum calycinum</name>
    <dbReference type="NCBI Taxonomy" id="2727403"/>
    <lineage>
        <taxon>Eukaryota</taxon>
        <taxon>Viridiplantae</taxon>
        <taxon>Streptophyta</taxon>
        <taxon>Embryophyta</taxon>
        <taxon>Tracheophyta</taxon>
        <taxon>Spermatophyta</taxon>
        <taxon>Magnoliopsida</taxon>
        <taxon>eudicotyledons</taxon>
        <taxon>Gunneridae</taxon>
        <taxon>Pentapetalae</taxon>
        <taxon>asterids</taxon>
        <taxon>lamiids</taxon>
        <taxon>Lamiales</taxon>
        <taxon>Pedaliaceae</taxon>
        <taxon>Sesamum</taxon>
    </lineage>
</organism>
<protein>
    <submittedName>
        <fullName evidence="2">LINE-1 retrotransposable element O protein</fullName>
    </submittedName>
</protein>
<dbReference type="PANTHER" id="PTHR46890:SF48">
    <property type="entry name" value="RNA-DIRECTED DNA POLYMERASE"/>
    <property type="match status" value="1"/>
</dbReference>
<evidence type="ECO:0000313" key="2">
    <source>
        <dbReference type="EMBL" id="KAL0305119.1"/>
    </source>
</evidence>
<comment type="caution">
    <text evidence="2">The sequence shown here is derived from an EMBL/GenBank/DDBJ whole genome shotgun (WGS) entry which is preliminary data.</text>
</comment>
<dbReference type="InterPro" id="IPR043502">
    <property type="entry name" value="DNA/RNA_pol_sf"/>
</dbReference>
<evidence type="ECO:0000259" key="1">
    <source>
        <dbReference type="PROSITE" id="PS50878"/>
    </source>
</evidence>
<proteinExistence type="predicted"/>
<gene>
    <name evidence="2" type="ORF">Scaly_2997700</name>
</gene>
<dbReference type="EMBL" id="JACGWM010000419">
    <property type="protein sequence ID" value="KAL0305119.1"/>
    <property type="molecule type" value="Genomic_DNA"/>
</dbReference>
<sequence>MEEDFCRQKAICKWIDEGERNTKFFHSLVKKKRSSSKIHSICHQGQHISDPNEIIESAALFFEELLTNNLVLETDNLSFLNHSVSQQDNDMLCCLPTIEEVKSAIFDMCPDSAAGPDGFSALFYQVCWEIIAQDVLIAVQDFFCCTPMPKNFKATSIALIPKDYSTISKWLCWGRLISDNILLAQELIHTLDEKRRYENVVYKLDMAKAYDRVQWQFLYNVLRKMGFNEKWIQLVKNCIEQCWFSVLVNGDKAGFFSSSRGLRQGDPISPSLFIILAEYLARGLDQLFHKNPTLRYYSKGGSDVNRLSFADDIIIFSNASRRSIRKIVDFLDSYQRISGQLINIGKSSFIVGNKCSSLIKQRIQNITGFVSQSLPLTYLGTPLHKGNKKCILYDDLITRMRAKLLGWKQSMLSHGGRLALIKSTLCSMPLHLIQVLNPPKAILHCIE</sequence>
<feature type="domain" description="Reverse transcriptase" evidence="1">
    <location>
        <begin position="141"/>
        <end position="383"/>
    </location>
</feature>
<dbReference type="Pfam" id="PF00078">
    <property type="entry name" value="RVT_1"/>
    <property type="match status" value="1"/>
</dbReference>
<reference evidence="2" key="1">
    <citation type="submission" date="2020-06" db="EMBL/GenBank/DDBJ databases">
        <authorList>
            <person name="Li T."/>
            <person name="Hu X."/>
            <person name="Zhang T."/>
            <person name="Song X."/>
            <person name="Zhang H."/>
            <person name="Dai N."/>
            <person name="Sheng W."/>
            <person name="Hou X."/>
            <person name="Wei L."/>
        </authorList>
    </citation>
    <scope>NUCLEOTIDE SEQUENCE</scope>
    <source>
        <strain evidence="2">KEN8</strain>
        <tissue evidence="2">Leaf</tissue>
    </source>
</reference>
<accession>A0AAW2KE92</accession>